<feature type="compositionally biased region" description="Polar residues" evidence="1">
    <location>
        <begin position="7"/>
        <end position="27"/>
    </location>
</feature>
<dbReference type="VEuPathDB" id="FungiDB:PHYBLDRAFT_65324"/>
<organism evidence="2 3">
    <name type="scientific">Phycomyces blakesleeanus (strain ATCC 8743b / DSM 1359 / FGSC 10004 / NBRC 33097 / NRRL 1555)</name>
    <dbReference type="NCBI Taxonomy" id="763407"/>
    <lineage>
        <taxon>Eukaryota</taxon>
        <taxon>Fungi</taxon>
        <taxon>Fungi incertae sedis</taxon>
        <taxon>Mucoromycota</taxon>
        <taxon>Mucoromycotina</taxon>
        <taxon>Mucoromycetes</taxon>
        <taxon>Mucorales</taxon>
        <taxon>Phycomycetaceae</taxon>
        <taxon>Phycomyces</taxon>
    </lineage>
</organism>
<dbReference type="AlphaFoldDB" id="A0A163ADL5"/>
<dbReference type="GeneID" id="29002343"/>
<keyword evidence="3" id="KW-1185">Reference proteome</keyword>
<dbReference type="EMBL" id="KV440982">
    <property type="protein sequence ID" value="OAD72751.1"/>
    <property type="molecule type" value="Genomic_DNA"/>
</dbReference>
<protein>
    <submittedName>
        <fullName evidence="2">Uncharacterized protein</fullName>
    </submittedName>
</protein>
<name>A0A163ADL5_PHYB8</name>
<feature type="compositionally biased region" description="Basic and acidic residues" evidence="1">
    <location>
        <begin position="42"/>
        <end position="51"/>
    </location>
</feature>
<proteinExistence type="predicted"/>
<dbReference type="Proteomes" id="UP000077315">
    <property type="component" value="Unassembled WGS sequence"/>
</dbReference>
<reference evidence="3" key="1">
    <citation type="submission" date="2015-06" db="EMBL/GenBank/DDBJ databases">
        <title>Expansion of signal transduction pathways in fungi by whole-genome duplication.</title>
        <authorList>
            <consortium name="DOE Joint Genome Institute"/>
            <person name="Corrochano L.M."/>
            <person name="Kuo A."/>
            <person name="Marcet-Houben M."/>
            <person name="Polaino S."/>
            <person name="Salamov A."/>
            <person name="Villalobos J.M."/>
            <person name="Alvarez M.I."/>
            <person name="Avalos J."/>
            <person name="Benito E.P."/>
            <person name="Benoit I."/>
            <person name="Burger G."/>
            <person name="Camino L.P."/>
            <person name="Canovas D."/>
            <person name="Cerda-Olmedo E."/>
            <person name="Cheng J.-F."/>
            <person name="Dominguez A."/>
            <person name="Elias M."/>
            <person name="Eslava A.P."/>
            <person name="Glaser F."/>
            <person name="Grimwood J."/>
            <person name="Gutierrez G."/>
            <person name="Heitman J."/>
            <person name="Henrissat B."/>
            <person name="Iturriaga E.A."/>
            <person name="Lang B.F."/>
            <person name="Lavin J.L."/>
            <person name="Lee S."/>
            <person name="Li W."/>
            <person name="Lindquist E."/>
            <person name="Lopez-Garcia S."/>
            <person name="Luque E.M."/>
            <person name="Marcos A.T."/>
            <person name="Martin J."/>
            <person name="McCluskey K."/>
            <person name="Medina H.R."/>
            <person name="Miralles-Duran A."/>
            <person name="Miyazaki A."/>
            <person name="Munoz-Torres E."/>
            <person name="Oguiza J.A."/>
            <person name="Ohm R."/>
            <person name="Olmedo M."/>
            <person name="Orejas M."/>
            <person name="Ortiz-Castellanos L."/>
            <person name="Pisabarro A.G."/>
            <person name="Rodriguez-Romero J."/>
            <person name="Ruiz-Herrera J."/>
            <person name="Ruiz-Vazquez R."/>
            <person name="Sanz C."/>
            <person name="Schackwitz W."/>
            <person name="Schmutz J."/>
            <person name="Shahriari M."/>
            <person name="Shelest E."/>
            <person name="Silva-Franco F."/>
            <person name="Soanes D."/>
            <person name="Syed K."/>
            <person name="Tagua V.G."/>
            <person name="Talbot N.J."/>
            <person name="Thon M."/>
            <person name="De vries R.P."/>
            <person name="Wiebenga A."/>
            <person name="Yadav J.S."/>
            <person name="Braun E.L."/>
            <person name="Baker S."/>
            <person name="Garre V."/>
            <person name="Horwitz B."/>
            <person name="Torres-Martinez S."/>
            <person name="Idnurm A."/>
            <person name="Herrera-Estrella A."/>
            <person name="Gabaldon T."/>
            <person name="Grigoriev I.V."/>
        </authorList>
    </citation>
    <scope>NUCLEOTIDE SEQUENCE [LARGE SCALE GENOMIC DNA]</scope>
    <source>
        <strain evidence="3">NRRL 1555(-)</strain>
    </source>
</reference>
<dbReference type="RefSeq" id="XP_018290791.1">
    <property type="nucleotide sequence ID" value="XM_018441437.1"/>
</dbReference>
<feature type="region of interest" description="Disordered" evidence="1">
    <location>
        <begin position="1"/>
        <end position="51"/>
    </location>
</feature>
<gene>
    <name evidence="2" type="ORF">PHYBLDRAFT_65324</name>
</gene>
<dbReference type="InParanoid" id="A0A163ADL5"/>
<evidence type="ECO:0000256" key="1">
    <source>
        <dbReference type="SAM" id="MobiDB-lite"/>
    </source>
</evidence>
<evidence type="ECO:0000313" key="2">
    <source>
        <dbReference type="EMBL" id="OAD72751.1"/>
    </source>
</evidence>
<sequence>MNKSIDKFTVNQNGSTPSTTKSKNQKGNPKPKANPIPDLPELGDKKCPIHPGGDHTTEECLLGGGKPIIEETGVLGMFHISPAILLCSFCLGCTKLIRHSNANIPLFASETNERQVQLLF</sequence>
<accession>A0A163ADL5</accession>
<evidence type="ECO:0000313" key="3">
    <source>
        <dbReference type="Proteomes" id="UP000077315"/>
    </source>
</evidence>